<feature type="compositionally biased region" description="Basic and acidic residues" evidence="4">
    <location>
        <begin position="302"/>
        <end position="312"/>
    </location>
</feature>
<comment type="caution">
    <text evidence="5">The sequence shown here is derived from an EMBL/GenBank/DDBJ whole genome shotgun (WGS) entry which is preliminary data.</text>
</comment>
<dbReference type="OMA" id="MCVCWSP"/>
<dbReference type="GO" id="GO:0051286">
    <property type="term" value="C:cell tip"/>
    <property type="evidence" value="ECO:0007669"/>
    <property type="project" value="TreeGrafter"/>
</dbReference>
<dbReference type="PROSITE" id="PS50082">
    <property type="entry name" value="WD_REPEATS_2"/>
    <property type="match status" value="1"/>
</dbReference>
<feature type="compositionally biased region" description="Low complexity" evidence="4">
    <location>
        <begin position="123"/>
        <end position="154"/>
    </location>
</feature>
<dbReference type="Pfam" id="PF00400">
    <property type="entry name" value="WD40"/>
    <property type="match status" value="2"/>
</dbReference>
<evidence type="ECO:0000256" key="4">
    <source>
        <dbReference type="SAM" id="MobiDB-lite"/>
    </source>
</evidence>
<feature type="compositionally biased region" description="Basic and acidic residues" evidence="4">
    <location>
        <begin position="89"/>
        <end position="99"/>
    </location>
</feature>
<dbReference type="PANTHER" id="PTHR14107:SF16">
    <property type="entry name" value="AT02583P"/>
    <property type="match status" value="1"/>
</dbReference>
<evidence type="ECO:0000256" key="1">
    <source>
        <dbReference type="ARBA" id="ARBA00022574"/>
    </source>
</evidence>
<gene>
    <name evidence="5" type="ORF">PIIN_08481</name>
</gene>
<dbReference type="InParanoid" id="G4TT86"/>
<evidence type="ECO:0000256" key="3">
    <source>
        <dbReference type="PROSITE-ProRule" id="PRU00221"/>
    </source>
</evidence>
<dbReference type="FunCoup" id="G4TT86">
    <property type="interactions" value="81"/>
</dbReference>
<dbReference type="InterPro" id="IPR036322">
    <property type="entry name" value="WD40_repeat_dom_sf"/>
</dbReference>
<dbReference type="SUPFAM" id="SSF50978">
    <property type="entry name" value="WD40 repeat-like"/>
    <property type="match status" value="1"/>
</dbReference>
<dbReference type="InterPro" id="IPR001680">
    <property type="entry name" value="WD40_rpt"/>
</dbReference>
<dbReference type="HOGENOM" id="CLU_016971_1_2_1"/>
<accession>G4TT86</accession>
<reference evidence="5 6" key="1">
    <citation type="journal article" date="2011" name="PLoS Pathog.">
        <title>Endophytic Life Strategies Decoded by Genome and Transcriptome Analyses of the Mutualistic Root Symbiont Piriformospora indica.</title>
        <authorList>
            <person name="Zuccaro A."/>
            <person name="Lahrmann U."/>
            <person name="Guldener U."/>
            <person name="Langen G."/>
            <person name="Pfiffi S."/>
            <person name="Biedenkopf D."/>
            <person name="Wong P."/>
            <person name="Samans B."/>
            <person name="Grimm C."/>
            <person name="Basiewicz M."/>
            <person name="Murat C."/>
            <person name="Martin F."/>
            <person name="Kogel K.H."/>
        </authorList>
    </citation>
    <scope>NUCLEOTIDE SEQUENCE [LARGE SCALE GENOMIC DNA]</scope>
    <source>
        <strain evidence="5 6">DSM 11827</strain>
    </source>
</reference>
<keyword evidence="2" id="KW-0677">Repeat</keyword>
<dbReference type="GO" id="GO:0045013">
    <property type="term" value="P:carbon catabolite repression of transcription"/>
    <property type="evidence" value="ECO:0007669"/>
    <property type="project" value="TreeGrafter"/>
</dbReference>
<dbReference type="EMBL" id="CAFZ01000324">
    <property type="protein sequence ID" value="CCA74529.1"/>
    <property type="molecule type" value="Genomic_DNA"/>
</dbReference>
<evidence type="ECO:0000313" key="6">
    <source>
        <dbReference type="Proteomes" id="UP000007148"/>
    </source>
</evidence>
<dbReference type="STRING" id="1109443.G4TT86"/>
<dbReference type="Proteomes" id="UP000007148">
    <property type="component" value="Unassembled WGS sequence"/>
</dbReference>
<feature type="repeat" description="WD" evidence="3">
    <location>
        <begin position="420"/>
        <end position="450"/>
    </location>
</feature>
<dbReference type="AlphaFoldDB" id="G4TT86"/>
<protein>
    <submittedName>
        <fullName evidence="5">Probable WD40 repeat protein CreC</fullName>
    </submittedName>
</protein>
<dbReference type="InterPro" id="IPR051362">
    <property type="entry name" value="WD_repeat_creC_regulators"/>
</dbReference>
<dbReference type="SMART" id="SM00320">
    <property type="entry name" value="WD40"/>
    <property type="match status" value="5"/>
</dbReference>
<organism evidence="5 6">
    <name type="scientific">Serendipita indica (strain DSM 11827)</name>
    <name type="common">Root endophyte fungus</name>
    <name type="synonym">Piriformospora indica</name>
    <dbReference type="NCBI Taxonomy" id="1109443"/>
    <lineage>
        <taxon>Eukaryota</taxon>
        <taxon>Fungi</taxon>
        <taxon>Dikarya</taxon>
        <taxon>Basidiomycota</taxon>
        <taxon>Agaricomycotina</taxon>
        <taxon>Agaricomycetes</taxon>
        <taxon>Sebacinales</taxon>
        <taxon>Serendipitaceae</taxon>
        <taxon>Serendipita</taxon>
    </lineage>
</organism>
<keyword evidence="1 3" id="KW-0853">WD repeat</keyword>
<feature type="region of interest" description="Disordered" evidence="4">
    <location>
        <begin position="58"/>
        <end position="159"/>
    </location>
</feature>
<feature type="region of interest" description="Disordered" evidence="4">
    <location>
        <begin position="302"/>
        <end position="344"/>
    </location>
</feature>
<dbReference type="Gene3D" id="2.130.10.10">
    <property type="entry name" value="YVTN repeat-like/Quinoprotein amine dehydrogenase"/>
    <property type="match status" value="1"/>
</dbReference>
<dbReference type="OrthoDB" id="3367at2759"/>
<dbReference type="GO" id="GO:0005634">
    <property type="term" value="C:nucleus"/>
    <property type="evidence" value="ECO:0007669"/>
    <property type="project" value="TreeGrafter"/>
</dbReference>
<dbReference type="GO" id="GO:0032153">
    <property type="term" value="C:cell division site"/>
    <property type="evidence" value="ECO:0007669"/>
    <property type="project" value="TreeGrafter"/>
</dbReference>
<sequence length="612" mass="66005">MSSTDTPAQFVAPEGAYTFLEEHKPQHLTVSGSNAAQYPTRISTITIRFQAKTTSATPGLTALLGGGGKDAKTKEKERDKENLGTNTAENKDRDRDRESVSSSDNGEDKDATGDLNAPLQDSGAANTGAGAGEAGASSTNGGQQQQQPQFTPTTLFSPAMNGVKRRSTSARKMQNLRTTSSSFVTRLQTVEGLSKIIGHQSGDEPLARVSFSAFITCHDVNKATASPDHIDVIIGFATGDIVWFDTITSRYARINKQSTTSTIPNTTHIACTAIRWVPSSTNLFLASYADGTMVVYDRDREDGAFTPREPHGPEVLPSPLPSPSNGGQKPNGHGALGLQEPTQPVQTDWDPLHDIFVTPNPLGVGGSEKALRNPVSHWRVSKKKILDFAFSPDVRYVAVVGEDGCLRVIDALTEHLLDTYSSYFGSLTTVTWSPDGRFILTGGQDDLITIVSPSEQRVIARCQGHSSFVANVSFDLSQCDGRTYRFGSVGEDNRLLLWDFSSGALHRPKLNAAFHLNRASVASTISLALRRRTEVSTLNLPVDGVPNTTYHPAPSRNDVSVLQPIQSTSIEGDLLTRVEFTPTAVITSTRGGLLRVWSRPSRGHGRDATITN</sequence>
<keyword evidence="6" id="KW-1185">Reference proteome</keyword>
<dbReference type="PANTHER" id="PTHR14107">
    <property type="entry name" value="WD REPEAT PROTEIN"/>
    <property type="match status" value="1"/>
</dbReference>
<proteinExistence type="predicted"/>
<name>G4TT86_SERID</name>
<evidence type="ECO:0000313" key="5">
    <source>
        <dbReference type="EMBL" id="CCA74529.1"/>
    </source>
</evidence>
<dbReference type="InterPro" id="IPR015943">
    <property type="entry name" value="WD40/YVTN_repeat-like_dom_sf"/>
</dbReference>
<evidence type="ECO:0000256" key="2">
    <source>
        <dbReference type="ARBA" id="ARBA00022737"/>
    </source>
</evidence>
<feature type="compositionally biased region" description="Basic and acidic residues" evidence="4">
    <location>
        <begin position="69"/>
        <end position="82"/>
    </location>
</feature>
<dbReference type="eggNOG" id="KOG2394">
    <property type="taxonomic scope" value="Eukaryota"/>
</dbReference>